<dbReference type="RefSeq" id="WP_255844639.1">
    <property type="nucleotide sequence ID" value="NZ_CP094358.1"/>
</dbReference>
<reference evidence="1" key="1">
    <citation type="submission" date="2022-03" db="EMBL/GenBank/DDBJ databases">
        <title>Description of Abyssus ytuae gen. nov., sp. nov., a novel member of the family Flavobacteriaceae isolated from the sediment of Mariana Trench.</title>
        <authorList>
            <person name="Zhang J."/>
            <person name="Xu X."/>
        </authorList>
    </citation>
    <scope>NUCLEOTIDE SEQUENCE</scope>
    <source>
        <strain evidence="1">MT3330</strain>
    </source>
</reference>
<gene>
    <name evidence="1" type="ORF">MQE35_03840</name>
</gene>
<protein>
    <submittedName>
        <fullName evidence="1">Uncharacterized protein</fullName>
    </submittedName>
</protein>
<evidence type="ECO:0000313" key="2">
    <source>
        <dbReference type="Proteomes" id="UP000831290"/>
    </source>
</evidence>
<accession>A0A9E7A281</accession>
<dbReference type="EMBL" id="CP094358">
    <property type="protein sequence ID" value="UOB18426.1"/>
    <property type="molecule type" value="Genomic_DNA"/>
</dbReference>
<dbReference type="AlphaFoldDB" id="A0A9E7A281"/>
<dbReference type="KEGG" id="fbm:MQE35_03840"/>
<sequence>MKKTLLILNLFAIINCFGQYLDFPGEVFRKQERDRAKEAYDQYKKTALEYSEALPVNLSIRNSKTRLSFNFNNARIDYLDYKGMCNSYLNPFKKKACQNRYNYLKEAHYQVLQLMNIYTNSKINVGVKELIGEKYTSITNTIIQELETMKQEAQKNILYHLLPKNK</sequence>
<organism evidence="1 2">
    <name type="scientific">Abyssalbus ytuae</name>
    <dbReference type="NCBI Taxonomy" id="2926907"/>
    <lineage>
        <taxon>Bacteria</taxon>
        <taxon>Pseudomonadati</taxon>
        <taxon>Bacteroidota</taxon>
        <taxon>Flavobacteriia</taxon>
        <taxon>Flavobacteriales</taxon>
        <taxon>Flavobacteriaceae</taxon>
        <taxon>Abyssalbus</taxon>
    </lineage>
</organism>
<name>A0A9E7A281_9FLAO</name>
<keyword evidence="2" id="KW-1185">Reference proteome</keyword>
<dbReference type="Proteomes" id="UP000831290">
    <property type="component" value="Chromosome"/>
</dbReference>
<evidence type="ECO:0000313" key="1">
    <source>
        <dbReference type="EMBL" id="UOB18426.1"/>
    </source>
</evidence>
<proteinExistence type="predicted"/>